<comment type="caution">
    <text evidence="2">The sequence shown here is derived from an EMBL/GenBank/DDBJ whole genome shotgun (WGS) entry which is preliminary data.</text>
</comment>
<reference evidence="3" key="1">
    <citation type="submission" date="2023-11" db="EMBL/GenBank/DDBJ databases">
        <title>Genome Sequence of Bacillus pseudomycoides stain BUPM19.</title>
        <authorList>
            <person name="Farhat A."/>
        </authorList>
    </citation>
    <scope>NUCLEOTIDE SEQUENCE [LARGE SCALE GENOMIC DNA]</scope>
    <source>
        <strain evidence="3">BUPM19</strain>
    </source>
</reference>
<feature type="transmembrane region" description="Helical" evidence="1">
    <location>
        <begin position="45"/>
        <end position="73"/>
    </location>
</feature>
<accession>A0ABU5K435</accession>
<gene>
    <name evidence="2" type="ORF">U2I54_26445</name>
</gene>
<keyword evidence="1" id="KW-0812">Transmembrane</keyword>
<evidence type="ECO:0000313" key="2">
    <source>
        <dbReference type="EMBL" id="MDZ5610460.1"/>
    </source>
</evidence>
<organism evidence="2 3">
    <name type="scientific">Bacillus bingmayongensis</name>
    <dbReference type="NCBI Taxonomy" id="1150157"/>
    <lineage>
        <taxon>Bacteria</taxon>
        <taxon>Bacillati</taxon>
        <taxon>Bacillota</taxon>
        <taxon>Bacilli</taxon>
        <taxon>Bacillales</taxon>
        <taxon>Bacillaceae</taxon>
        <taxon>Bacillus</taxon>
    </lineage>
</organism>
<dbReference type="RefSeq" id="WP_374219670.1">
    <property type="nucleotide sequence ID" value="NZ_JAXOVW010000158.1"/>
</dbReference>
<evidence type="ECO:0000256" key="1">
    <source>
        <dbReference type="SAM" id="Phobius"/>
    </source>
</evidence>
<proteinExistence type="predicted"/>
<protein>
    <recommendedName>
        <fullName evidence="4">DUF3742 family protein</fullName>
    </recommendedName>
</protein>
<evidence type="ECO:0000313" key="3">
    <source>
        <dbReference type="Proteomes" id="UP001291930"/>
    </source>
</evidence>
<name>A0ABU5K435_9BACI</name>
<dbReference type="Proteomes" id="UP001291930">
    <property type="component" value="Unassembled WGS sequence"/>
</dbReference>
<evidence type="ECO:0008006" key="4">
    <source>
        <dbReference type="Google" id="ProtNLM"/>
    </source>
</evidence>
<keyword evidence="3" id="KW-1185">Reference proteome</keyword>
<sequence length="115" mass="13779">MVKWRVESRLGELVKKEKEISGESDTRIHYTKRSKRIIGPITDKILLVVHFIITLAPLIVTVAFIGWILYAIFWPEDPYEKYYENHDNNPYNQDWNGDGWKGTKEDHDFHHKYFK</sequence>
<dbReference type="EMBL" id="JAXOVW010000158">
    <property type="protein sequence ID" value="MDZ5610460.1"/>
    <property type="molecule type" value="Genomic_DNA"/>
</dbReference>
<keyword evidence="1" id="KW-1133">Transmembrane helix</keyword>
<keyword evidence="1" id="KW-0472">Membrane</keyword>